<dbReference type="EC" id="3.1.30.-" evidence="5"/>
<dbReference type="HOGENOM" id="CLU_055174_0_1_0"/>
<organism evidence="5 6">
    <name type="scientific">Simkania negevensis (strain ATCC VR-1471 / DSM 27360 / Z)</name>
    <dbReference type="NCBI Taxonomy" id="331113"/>
    <lineage>
        <taxon>Bacteria</taxon>
        <taxon>Pseudomonadati</taxon>
        <taxon>Chlamydiota</taxon>
        <taxon>Chlamydiia</taxon>
        <taxon>Parachlamydiales</taxon>
        <taxon>Simkaniaceae</taxon>
        <taxon>Simkania</taxon>
    </lineage>
</organism>
<dbReference type="GO" id="GO:0046872">
    <property type="term" value="F:metal ion binding"/>
    <property type="evidence" value="ECO:0007669"/>
    <property type="project" value="UniProtKB-KW"/>
</dbReference>
<dbReference type="STRING" id="331113.SNE_A20810"/>
<dbReference type="InterPro" id="IPR044925">
    <property type="entry name" value="His-Me_finger_sf"/>
</dbReference>
<proteinExistence type="predicted"/>
<protein>
    <submittedName>
        <fullName evidence="5">Endonuclease G, mitochondrial</fullName>
        <ecNumber evidence="5">3.1.30.-</ecNumber>
    </submittedName>
</protein>
<dbReference type="CDD" id="cd00091">
    <property type="entry name" value="NUC"/>
    <property type="match status" value="1"/>
</dbReference>
<keyword evidence="2" id="KW-0479">Metal-binding</keyword>
<dbReference type="RefSeq" id="WP_013944424.1">
    <property type="nucleotide sequence ID" value="NC_015713.1"/>
</dbReference>
<dbReference type="AlphaFoldDB" id="F8L3T6"/>
<evidence type="ECO:0000256" key="1">
    <source>
        <dbReference type="PIRSR" id="PIRSR640255-1"/>
    </source>
</evidence>
<evidence type="ECO:0000313" key="5">
    <source>
        <dbReference type="EMBL" id="CCB89958.1"/>
    </source>
</evidence>
<dbReference type="PANTHER" id="PTHR13966:SF5">
    <property type="entry name" value="ENDONUCLEASE G, MITOCHONDRIAL"/>
    <property type="match status" value="1"/>
</dbReference>
<keyword evidence="5" id="KW-0255">Endonuclease</keyword>
<feature type="active site" description="Proton acceptor" evidence="1">
    <location>
        <position position="102"/>
    </location>
</feature>
<dbReference type="eggNOG" id="COG1864">
    <property type="taxonomic scope" value="Bacteria"/>
</dbReference>
<dbReference type="EMBL" id="FR872582">
    <property type="protein sequence ID" value="CCB89958.1"/>
    <property type="molecule type" value="Genomic_DNA"/>
</dbReference>
<dbReference type="SUPFAM" id="SSF54060">
    <property type="entry name" value="His-Me finger endonucleases"/>
    <property type="match status" value="1"/>
</dbReference>
<dbReference type="OrthoDB" id="9801679at2"/>
<dbReference type="SMART" id="SM00477">
    <property type="entry name" value="NUC"/>
    <property type="match status" value="1"/>
</dbReference>
<dbReference type="InterPro" id="IPR044929">
    <property type="entry name" value="DNA/RNA_non-sp_Endonuclease_sf"/>
</dbReference>
<reference evidence="5 6" key="2">
    <citation type="journal article" date="2011" name="Mol. Biol. Evol.">
        <title>Unity in variety--the pan-genome of the Chlamydiae.</title>
        <authorList>
            <person name="Collingro A."/>
            <person name="Tischler P."/>
            <person name="Weinmaier T."/>
            <person name="Penz T."/>
            <person name="Heinz E."/>
            <person name="Brunham R.C."/>
            <person name="Read T.D."/>
            <person name="Bavoil P.M."/>
            <person name="Sachse K."/>
            <person name="Kahane S."/>
            <person name="Friedman M.G."/>
            <person name="Rattei T."/>
            <person name="Myers G.S."/>
            <person name="Horn M."/>
        </authorList>
    </citation>
    <scope>NUCLEOTIDE SEQUENCE [LARGE SCALE GENOMIC DNA]</scope>
    <source>
        <strain evidence="6">ATCC VR-1471 / Z</strain>
    </source>
</reference>
<evidence type="ECO:0000259" key="3">
    <source>
        <dbReference type="SMART" id="SM00477"/>
    </source>
</evidence>
<dbReference type="Gene3D" id="3.40.570.10">
    <property type="entry name" value="Extracellular Endonuclease, subunit A"/>
    <property type="match status" value="1"/>
</dbReference>
<gene>
    <name evidence="5" type="primary">endog</name>
    <name evidence="5" type="ordered locus">SNE_A20810</name>
</gene>
<keyword evidence="5" id="KW-0540">Nuclease</keyword>
<sequence>MAKKTLGFFLGLAIGSSSVFVYDQMQHRGHPSGFPVLERMGYTMSYDTRAKIPFWTHERLTKDSLEVHTERSGMDFKEDEEIYPLHRSQLCDYYQSGFDRGHHAPAANHRLSEEELRETFLLTNISPQDAQFNRGLWAKLEKIIRILAKEADWVEVTTGPLFLAHDEADGRRLVTYQVIGKNDVAVPTHFFKVINTPDRSWAYVIPNGPAKGSLSDYITPISEIEKLAGIRLTNL</sequence>
<name>F8L3T6_SIMNZ</name>
<evidence type="ECO:0000313" key="6">
    <source>
        <dbReference type="Proteomes" id="UP000000496"/>
    </source>
</evidence>
<feature type="domain" description="ENPP1-3/EXOG-like endonuclease/phosphodiesterase" evidence="3">
    <location>
        <begin position="39"/>
        <end position="235"/>
    </location>
</feature>
<dbReference type="GO" id="GO:0004521">
    <property type="term" value="F:RNA endonuclease activity"/>
    <property type="evidence" value="ECO:0007669"/>
    <property type="project" value="TreeGrafter"/>
</dbReference>
<dbReference type="GO" id="GO:0000014">
    <property type="term" value="F:single-stranded DNA endodeoxyribonuclease activity"/>
    <property type="evidence" value="ECO:0007669"/>
    <property type="project" value="TreeGrafter"/>
</dbReference>
<accession>F8L3T6</accession>
<dbReference type="InterPro" id="IPR001604">
    <property type="entry name" value="Endo_G_ENPP1-like_dom"/>
</dbReference>
<dbReference type="GO" id="GO:0003676">
    <property type="term" value="F:nucleic acid binding"/>
    <property type="evidence" value="ECO:0007669"/>
    <property type="project" value="InterPro"/>
</dbReference>
<dbReference type="KEGG" id="sng:SNE_A20810"/>
<dbReference type="InterPro" id="IPR020821">
    <property type="entry name" value="ENPP1-3/EXOG-like_nuc-like"/>
</dbReference>
<evidence type="ECO:0000259" key="4">
    <source>
        <dbReference type="SMART" id="SM00892"/>
    </source>
</evidence>
<evidence type="ECO:0000256" key="2">
    <source>
        <dbReference type="PIRSR" id="PIRSR640255-2"/>
    </source>
</evidence>
<dbReference type="SMART" id="SM00892">
    <property type="entry name" value="Endonuclease_NS"/>
    <property type="match status" value="1"/>
</dbReference>
<keyword evidence="5" id="KW-0378">Hydrolase</keyword>
<dbReference type="Pfam" id="PF01223">
    <property type="entry name" value="Endonuclease_NS"/>
    <property type="match status" value="1"/>
</dbReference>
<dbReference type="InterPro" id="IPR040255">
    <property type="entry name" value="Non-specific_endonuclease"/>
</dbReference>
<feature type="binding site" evidence="2">
    <location>
        <position position="133"/>
    </location>
    <ligand>
        <name>Mg(2+)</name>
        <dbReference type="ChEBI" id="CHEBI:18420"/>
        <note>catalytic</note>
    </ligand>
</feature>
<reference key="1">
    <citation type="journal article" date="2011" name="Mol. Biol. Evol.">
        <title>Unity in variety -- the pan-genome of the Chlamydiae.</title>
        <authorList>
            <person name="Collingro A."/>
            <person name="Tischler P."/>
            <person name="Weinmaier T."/>
            <person name="Penz T."/>
            <person name="Heinz E."/>
            <person name="Brunham R.C."/>
            <person name="Read T.D."/>
            <person name="Bavoil P.M."/>
            <person name="Sachse K."/>
            <person name="Kahane S."/>
            <person name="Friedman M.G."/>
            <person name="Rattei T."/>
            <person name="Myers G.S.A."/>
            <person name="Horn M."/>
        </authorList>
    </citation>
    <scope>NUCLEOTIDE SEQUENCE</scope>
    <source>
        <strain>Z</strain>
    </source>
</reference>
<dbReference type="PANTHER" id="PTHR13966">
    <property type="entry name" value="ENDONUCLEASE RELATED"/>
    <property type="match status" value="1"/>
</dbReference>
<feature type="domain" description="DNA/RNA non-specific endonuclease/pyrophosphatase/phosphodiesterase" evidence="4">
    <location>
        <begin position="38"/>
        <end position="235"/>
    </location>
</feature>
<keyword evidence="6" id="KW-1185">Reference proteome</keyword>
<dbReference type="Proteomes" id="UP000000496">
    <property type="component" value="Chromosome gsn.131"/>
</dbReference>